<proteinExistence type="predicted"/>
<keyword evidence="3" id="KW-1185">Reference proteome</keyword>
<evidence type="ECO:0000313" key="3">
    <source>
        <dbReference type="Proteomes" id="UP000515472"/>
    </source>
</evidence>
<evidence type="ECO:0000259" key="1">
    <source>
        <dbReference type="Pfam" id="PF13524"/>
    </source>
</evidence>
<dbReference type="Pfam" id="PF13524">
    <property type="entry name" value="Glyco_trans_1_2"/>
    <property type="match status" value="1"/>
</dbReference>
<evidence type="ECO:0000313" key="2">
    <source>
        <dbReference type="EMBL" id="BCG46930.1"/>
    </source>
</evidence>
<accession>A0A6S6M0L9</accession>
<reference evidence="2 3" key="1">
    <citation type="submission" date="2020-06" db="EMBL/GenBank/DDBJ databases">
        <title>Interaction of electrochemicaly active bacteria, Geobacter bremensis R4 on different carbon anode.</title>
        <authorList>
            <person name="Meng L."/>
            <person name="Yoshida N."/>
        </authorList>
    </citation>
    <scope>NUCLEOTIDE SEQUENCE [LARGE SCALE GENOMIC DNA]</scope>
    <source>
        <strain evidence="2 3">R4</strain>
    </source>
</reference>
<dbReference type="InterPro" id="IPR055259">
    <property type="entry name" value="YkvP/CgeB_Glyco_trans-like"/>
</dbReference>
<organism evidence="2 3">
    <name type="scientific">Citrifermentans bremense</name>
    <dbReference type="NCBI Taxonomy" id="60035"/>
    <lineage>
        <taxon>Bacteria</taxon>
        <taxon>Pseudomonadati</taxon>
        <taxon>Thermodesulfobacteriota</taxon>
        <taxon>Desulfuromonadia</taxon>
        <taxon>Geobacterales</taxon>
        <taxon>Geobacteraceae</taxon>
        <taxon>Citrifermentans</taxon>
    </lineage>
</organism>
<dbReference type="Proteomes" id="UP000515472">
    <property type="component" value="Chromosome"/>
</dbReference>
<dbReference type="SUPFAM" id="SSF53756">
    <property type="entry name" value="UDP-Glycosyltransferase/glycogen phosphorylase"/>
    <property type="match status" value="1"/>
</dbReference>
<dbReference type="KEGG" id="gbn:GEOBRER4_16800"/>
<dbReference type="EMBL" id="AP023213">
    <property type="protein sequence ID" value="BCG46930.1"/>
    <property type="molecule type" value="Genomic_DNA"/>
</dbReference>
<name>A0A6S6M0L9_9BACT</name>
<sequence>MKLLIVTSSYTTYLQAFYGSRPDLRASCYDEQKAAYEADAFGWSACWRDALLPYGWEVSDIVWNVEPMQRAWARERGIKEWGELDLKQIALLQAKEFQPDLVWFDDHDPAFLKALRHEISAIKAALGWVGSAMPKTPVWRDLDLVLSCAPESVQTLKDAGYPALVFPHSFDPAVLRRLEQRQKSAHISFVGQLLRFNDFHLRRDEILELLAGQVPLAIHSPTSSGSGVEELRSLVKVAVNLGMTGLTHLGISENTLRRLPLLGAVAGLTPGQCRPVNPRLRPFLKPPVFGLEMFQLLADSLLALNIHADSSPEFASNMRLYEVTGVGSCLVSDWKSNLHEIFEPDSEVAVFQSAEECVEKVKWLLEHKSAAEEMGRAGQRRTLENYTFAHRAPKLAEILERLVRIQAPSSGKGA</sequence>
<dbReference type="AlphaFoldDB" id="A0A6S6M0L9"/>
<protein>
    <recommendedName>
        <fullName evidence="1">Spore protein YkvP/CgeB glycosyl transferase-like domain-containing protein</fullName>
    </recommendedName>
</protein>
<dbReference type="RefSeq" id="WP_185245027.1">
    <property type="nucleotide sequence ID" value="NZ_AP023213.1"/>
</dbReference>
<gene>
    <name evidence="2" type="ORF">GEOBRER4_n1746</name>
</gene>
<feature type="domain" description="Spore protein YkvP/CgeB glycosyl transferase-like" evidence="1">
    <location>
        <begin position="286"/>
        <end position="395"/>
    </location>
</feature>